<dbReference type="Proteomes" id="UP000003980">
    <property type="component" value="Unassembled WGS sequence"/>
</dbReference>
<reference evidence="1 2" key="1">
    <citation type="submission" date="2012-01" db="EMBL/GenBank/DDBJ databases">
        <title>Improved High-Quality Draft sequence of Metallosphaera yellowstonensis MK1.</title>
        <authorList>
            <consortium name="US DOE Joint Genome Institute"/>
            <person name="Lucas S."/>
            <person name="Han J."/>
            <person name="Cheng J.-F."/>
            <person name="Goodwin L."/>
            <person name="Pitluck S."/>
            <person name="Peters L."/>
            <person name="Teshima H."/>
            <person name="Detter J.C."/>
            <person name="Han C."/>
            <person name="Tapia R."/>
            <person name="Land M."/>
            <person name="Hauser L."/>
            <person name="Kyrpides N."/>
            <person name="Kozubal M."/>
            <person name="Macur R.E."/>
            <person name="Jay Z."/>
            <person name="Inskeep W."/>
            <person name="Woyke T."/>
        </authorList>
    </citation>
    <scope>NUCLEOTIDE SEQUENCE [LARGE SCALE GENOMIC DNA]</scope>
    <source>
        <strain evidence="1 2">MK1</strain>
    </source>
</reference>
<evidence type="ECO:0000313" key="2">
    <source>
        <dbReference type="Proteomes" id="UP000003980"/>
    </source>
</evidence>
<gene>
    <name evidence="1" type="ORF">MetMK1DRAFT_00028590</name>
</gene>
<dbReference type="eggNOG" id="arCOG00569">
    <property type="taxonomic scope" value="Archaea"/>
</dbReference>
<dbReference type="HOGENOM" id="CLU_143950_0_0_2"/>
<keyword evidence="2" id="KW-1185">Reference proteome</keyword>
<dbReference type="AlphaFoldDB" id="H2C8F0"/>
<evidence type="ECO:0000313" key="1">
    <source>
        <dbReference type="EMBL" id="EHP68426.1"/>
    </source>
</evidence>
<sequence>MDVLLLNVVEGRSTSCFLCINPFIDADRITSIGDKSLGEPDFLRNIANKVLSPTTLDLKRLDDVRRLLAKAETKFKFSSSGGDPKRLVEYFRSPEFTELVLVLGVELTKKLLQEVINGYTDPEIKSAAKKVLEEIDGYKDLEESESLLMYKKF</sequence>
<name>H2C8F0_9CREN</name>
<accession>H2C8F0</accession>
<organism evidence="1 2">
    <name type="scientific">Metallosphaera yellowstonensis MK1</name>
    <dbReference type="NCBI Taxonomy" id="671065"/>
    <lineage>
        <taxon>Archaea</taxon>
        <taxon>Thermoproteota</taxon>
        <taxon>Thermoprotei</taxon>
        <taxon>Sulfolobales</taxon>
        <taxon>Sulfolobaceae</taxon>
        <taxon>Metallosphaera</taxon>
    </lineage>
</organism>
<dbReference type="EMBL" id="JH597770">
    <property type="protein sequence ID" value="EHP68426.1"/>
    <property type="molecule type" value="Genomic_DNA"/>
</dbReference>
<proteinExistence type="predicted"/>
<protein>
    <submittedName>
        <fullName evidence="1">Uncharacterized protein</fullName>
    </submittedName>
</protein>